<dbReference type="OrthoDB" id="9795612at2"/>
<dbReference type="PANTHER" id="PTHR30093:SF47">
    <property type="entry name" value="TYPE IV PILUS NON-CORE MINOR PILIN PILE"/>
    <property type="match status" value="1"/>
</dbReference>
<dbReference type="Gene3D" id="3.30.700.10">
    <property type="entry name" value="Glycoprotein, Type 4 Pilin"/>
    <property type="match status" value="1"/>
</dbReference>
<keyword evidence="2" id="KW-0472">Membrane</keyword>
<dbReference type="AlphaFoldDB" id="C6XCK5"/>
<dbReference type="PANTHER" id="PTHR30093">
    <property type="entry name" value="GENERAL SECRETION PATHWAY PROTEIN G"/>
    <property type="match status" value="1"/>
</dbReference>
<dbReference type="RefSeq" id="WP_015829802.1">
    <property type="nucleotide sequence ID" value="NC_012969.1"/>
</dbReference>
<proteinExistence type="predicted"/>
<dbReference type="NCBIfam" id="TIGR02532">
    <property type="entry name" value="IV_pilin_GFxxxE"/>
    <property type="match status" value="1"/>
</dbReference>
<dbReference type="GO" id="GO:0015627">
    <property type="term" value="C:type II protein secretion system complex"/>
    <property type="evidence" value="ECO:0007669"/>
    <property type="project" value="InterPro"/>
</dbReference>
<dbReference type="EMBL" id="CP001674">
    <property type="protein sequence ID" value="ACT50280.1"/>
    <property type="molecule type" value="Genomic_DNA"/>
</dbReference>
<dbReference type="GO" id="GO:0015628">
    <property type="term" value="P:protein secretion by the type II secretion system"/>
    <property type="evidence" value="ECO:0007669"/>
    <property type="project" value="InterPro"/>
</dbReference>
<keyword evidence="1" id="KW-0488">Methylation</keyword>
<evidence type="ECO:0000256" key="2">
    <source>
        <dbReference type="SAM" id="Phobius"/>
    </source>
</evidence>
<dbReference type="SUPFAM" id="SSF54523">
    <property type="entry name" value="Pili subunits"/>
    <property type="match status" value="1"/>
</dbReference>
<dbReference type="Proteomes" id="UP000002743">
    <property type="component" value="Chromosome"/>
</dbReference>
<dbReference type="PRINTS" id="PR00813">
    <property type="entry name" value="BCTERIALGSPG"/>
</dbReference>
<keyword evidence="2" id="KW-0812">Transmembrane</keyword>
<reference evidence="3 4" key="2">
    <citation type="journal article" date="2011" name="J. Bacteriol.">
        <title>Genomes of three methylotrophs from a single niche uncover genetic and metabolic divergence of Methylophilaceae.</title>
        <authorList>
            <person name="Lapidus A."/>
            <person name="Clum A."/>
            <person name="Labutti K."/>
            <person name="Kaluzhnaya M.G."/>
            <person name="Lim S."/>
            <person name="Beck D.A."/>
            <person name="Glavina Del Rio T."/>
            <person name="Nolan M."/>
            <person name="Mavromatis K."/>
            <person name="Huntemann M."/>
            <person name="Lucas S."/>
            <person name="Lidstrom M.E."/>
            <person name="Ivanova N."/>
            <person name="Chistoserdova L."/>
        </authorList>
    </citation>
    <scope>NUCLEOTIDE SEQUENCE [LARGE SCALE GENOMIC DNA]</scope>
    <source>
        <strain evidence="3 4">SIP3-4</strain>
    </source>
</reference>
<dbReference type="HOGENOM" id="CLU_091705_7_2_4"/>
<sequence length="144" mass="15662">MGAGTVTGSNGASRKRFKGFTLIELMVVMTIVALLIAVAVPRYFHSVDKARESTLRHDLNVMREAIDKFYGDHERYPASLEELVSLHYLRAVPPDPITGSRETWVLIAPEVNVNGVEAGSAGAVYDIRSGAPGNGRDGTAYAEW</sequence>
<keyword evidence="2" id="KW-1133">Transmembrane helix</keyword>
<dbReference type="eggNOG" id="COG2165">
    <property type="taxonomic scope" value="Bacteria"/>
</dbReference>
<evidence type="ECO:0000313" key="3">
    <source>
        <dbReference type="EMBL" id="ACT50280.1"/>
    </source>
</evidence>
<evidence type="ECO:0000256" key="1">
    <source>
        <dbReference type="ARBA" id="ARBA00022481"/>
    </source>
</evidence>
<accession>C6XCK5</accession>
<protein>
    <submittedName>
        <fullName evidence="3">Type II secretion system protein G</fullName>
    </submittedName>
</protein>
<dbReference type="InterPro" id="IPR045584">
    <property type="entry name" value="Pilin-like"/>
</dbReference>
<reference evidence="4" key="1">
    <citation type="submission" date="2009-07" db="EMBL/GenBank/DDBJ databases">
        <title>Complete sequence of chromosome of Methylovorus sp. SIP3-4.</title>
        <authorList>
            <person name="Lucas S."/>
            <person name="Copeland A."/>
            <person name="Lapidus A."/>
            <person name="Glavina del Rio T."/>
            <person name="Tice H."/>
            <person name="Bruce D."/>
            <person name="Goodwin L."/>
            <person name="Pitluck S."/>
            <person name="Clum A."/>
            <person name="Larimer F."/>
            <person name="Land M."/>
            <person name="Hauser L."/>
            <person name="Kyrpides N."/>
            <person name="Mikhailova N."/>
            <person name="Kayluzhnaya M."/>
            <person name="Chistoserdova L."/>
        </authorList>
    </citation>
    <scope>NUCLEOTIDE SEQUENCE [LARGE SCALE GENOMIC DNA]</scope>
    <source>
        <strain evidence="4">SIP3-4</strain>
    </source>
</reference>
<dbReference type="STRING" id="582744.Msip34_1033"/>
<dbReference type="InterPro" id="IPR012902">
    <property type="entry name" value="N_methyl_site"/>
</dbReference>
<organism evidence="3 4">
    <name type="scientific">Methylovorus glucosotrophus (strain SIP3-4)</name>
    <dbReference type="NCBI Taxonomy" id="582744"/>
    <lineage>
        <taxon>Bacteria</taxon>
        <taxon>Pseudomonadati</taxon>
        <taxon>Pseudomonadota</taxon>
        <taxon>Betaproteobacteria</taxon>
        <taxon>Nitrosomonadales</taxon>
        <taxon>Methylophilaceae</taxon>
        <taxon>Methylovorus</taxon>
    </lineage>
</organism>
<dbReference type="PROSITE" id="PS00409">
    <property type="entry name" value="PROKAR_NTER_METHYL"/>
    <property type="match status" value="1"/>
</dbReference>
<name>C6XCK5_METGS</name>
<feature type="transmembrane region" description="Helical" evidence="2">
    <location>
        <begin position="20"/>
        <end position="44"/>
    </location>
</feature>
<dbReference type="Pfam" id="PF07963">
    <property type="entry name" value="N_methyl"/>
    <property type="match status" value="1"/>
</dbReference>
<dbReference type="KEGG" id="mei:Msip34_1033"/>
<keyword evidence="4" id="KW-1185">Reference proteome</keyword>
<dbReference type="InterPro" id="IPR000983">
    <property type="entry name" value="Bac_GSPG_pilin"/>
</dbReference>
<evidence type="ECO:0000313" key="4">
    <source>
        <dbReference type="Proteomes" id="UP000002743"/>
    </source>
</evidence>
<gene>
    <name evidence="3" type="ordered locus">Msip34_1033</name>
</gene>